<protein>
    <submittedName>
        <fullName evidence="3">Uncharacterized protein</fullName>
    </submittedName>
</protein>
<comment type="caution">
    <text evidence="3">The sequence shown here is derived from an EMBL/GenBank/DDBJ whole genome shotgun (WGS) entry which is preliminary data.</text>
</comment>
<feature type="coiled-coil region" evidence="1">
    <location>
        <begin position="527"/>
        <end position="610"/>
    </location>
</feature>
<feature type="region of interest" description="Disordered" evidence="2">
    <location>
        <begin position="680"/>
        <end position="726"/>
    </location>
</feature>
<gene>
    <name evidence="3" type="ORF">PPROV_000422000</name>
</gene>
<dbReference type="EMBL" id="BNJQ01000010">
    <property type="protein sequence ID" value="GHP05470.1"/>
    <property type="molecule type" value="Genomic_DNA"/>
</dbReference>
<organism evidence="3 4">
    <name type="scientific">Pycnococcus provasolii</name>
    <dbReference type="NCBI Taxonomy" id="41880"/>
    <lineage>
        <taxon>Eukaryota</taxon>
        <taxon>Viridiplantae</taxon>
        <taxon>Chlorophyta</taxon>
        <taxon>Pseudoscourfieldiophyceae</taxon>
        <taxon>Pseudoscourfieldiales</taxon>
        <taxon>Pycnococcaceae</taxon>
        <taxon>Pycnococcus</taxon>
    </lineage>
</organism>
<feature type="region of interest" description="Disordered" evidence="2">
    <location>
        <begin position="258"/>
        <end position="298"/>
    </location>
</feature>
<proteinExistence type="predicted"/>
<evidence type="ECO:0000256" key="1">
    <source>
        <dbReference type="SAM" id="Coils"/>
    </source>
</evidence>
<feature type="compositionally biased region" description="Low complexity" evidence="2">
    <location>
        <begin position="221"/>
        <end position="233"/>
    </location>
</feature>
<feature type="region of interest" description="Disordered" evidence="2">
    <location>
        <begin position="221"/>
        <end position="245"/>
    </location>
</feature>
<evidence type="ECO:0000313" key="3">
    <source>
        <dbReference type="EMBL" id="GHP05470.1"/>
    </source>
</evidence>
<reference evidence="3" key="1">
    <citation type="submission" date="2020-10" db="EMBL/GenBank/DDBJ databases">
        <title>Unveiling of a novel bifunctional photoreceptor, Dualchrome1, isolated from a cosmopolitan green alga.</title>
        <authorList>
            <person name="Suzuki S."/>
            <person name="Kawachi M."/>
        </authorList>
    </citation>
    <scope>NUCLEOTIDE SEQUENCE</scope>
    <source>
        <strain evidence="3">NIES 2893</strain>
    </source>
</reference>
<dbReference type="Proteomes" id="UP000660262">
    <property type="component" value="Unassembled WGS sequence"/>
</dbReference>
<dbReference type="AlphaFoldDB" id="A0A830HI51"/>
<feature type="compositionally biased region" description="Low complexity" evidence="2">
    <location>
        <begin position="327"/>
        <end position="338"/>
    </location>
</feature>
<name>A0A830HI51_9CHLO</name>
<feature type="coiled-coil region" evidence="1">
    <location>
        <begin position="428"/>
        <end position="497"/>
    </location>
</feature>
<keyword evidence="1" id="KW-0175">Coiled coil</keyword>
<feature type="compositionally biased region" description="Low complexity" evidence="2">
    <location>
        <begin position="693"/>
        <end position="707"/>
    </location>
</feature>
<feature type="compositionally biased region" description="Polar residues" evidence="2">
    <location>
        <begin position="394"/>
        <end position="405"/>
    </location>
</feature>
<sequence length="743" mass="77848">MICVKDAKASLWECITRVLDCASDDAKQAAFHNKKGKKRKLDDYKWDGALQSLIDLGAESIMLKCEPSADSIPVEAVLAMERRARAKLDSRLSEVETRLATSQGEVSKLKDDVGSAPPLRVQARRVLNDEAMQARAEAGQPQLQAPYVTVRAAYTAEMVLLFFAIEDVLTSRLSSPKACTSASSSSSLSKPSAAASASAASAADLGAGSVHSLGVSADALSSSSSLNHNQNSAKEISSSHHDEDDSVTINEVTLSAGDDSAVQHNDNARDSGAPHVDDEPVTPTPPSVTTRPSGEPSLAPSLGAYAGNARVGLKILGEGTPGLRPESSVAVTGTTSSSEDMAALDVSADTEDDAQSRAVVNSQQQRDEVVSTPQSQAAAPLPAEEEATVERKASSSQVSNVTSPDGLNDEVTRLRAELEGTAGVWERLQDALERSETLEAELASVRAELDVVRSGGEGRAAAQQARQAVGAEYELRLSRAEAALERERANAASRRSEGEALKAALAAAVRERDSAKASASSASDALVERERNIAEELRTQLAALEQDRVLGSADMDGAKAELTRLRKVNAELEEELLQRTRSLWTAQAAVKSAEDAAESAKSERDAFELAAASAAKATEKLLFENENLAEQFNLRGMRLAALEAQLGISGSELTAAVDVDASAGEPVNADDVVADDNAGTAESDEAAGDNPTDAKAQVDPAPDAAAAGVLPSDPPSAPAHNKPRNRVGFFGYMLGRDLLPGEA</sequence>
<evidence type="ECO:0000256" key="2">
    <source>
        <dbReference type="SAM" id="MobiDB-lite"/>
    </source>
</evidence>
<accession>A0A830HI51</accession>
<feature type="region of interest" description="Disordered" evidence="2">
    <location>
        <begin position="316"/>
        <end position="408"/>
    </location>
</feature>
<evidence type="ECO:0000313" key="4">
    <source>
        <dbReference type="Proteomes" id="UP000660262"/>
    </source>
</evidence>
<keyword evidence="4" id="KW-1185">Reference proteome</keyword>